<protein>
    <recommendedName>
        <fullName evidence="1">Tc1-like transposase DDE domain-containing protein</fullName>
    </recommendedName>
</protein>
<dbReference type="PANTHER" id="PTHR46564">
    <property type="entry name" value="TRANSPOSASE"/>
    <property type="match status" value="1"/>
</dbReference>
<sequence length="141" mass="15883">MAKIPRSSRLFLCLVWDAMILEGSTNTSAFEMYVEQILVPSLQAGQIVVMDNLQAHKGGQIKQMIEAKGCQLLFLPSYSPDLSPTEEAFSKLKTVLRRTGARTREALEEAIAQAFFTITAQDAQGWFQRCGYPLPEQERQR</sequence>
<evidence type="ECO:0000259" key="1">
    <source>
        <dbReference type="Pfam" id="PF13358"/>
    </source>
</evidence>
<reference evidence="2" key="1">
    <citation type="submission" date="2020-10" db="EMBL/GenBank/DDBJ databases">
        <title>Taxonomic study of unclassified bacteria belonging to the class Ktedonobacteria.</title>
        <authorList>
            <person name="Yabe S."/>
            <person name="Wang C.M."/>
            <person name="Zheng Y."/>
            <person name="Sakai Y."/>
            <person name="Cavaletti L."/>
            <person name="Monciardini P."/>
            <person name="Donadio S."/>
        </authorList>
    </citation>
    <scope>NUCLEOTIDE SEQUENCE</scope>
    <source>
        <strain evidence="2">ID150040</strain>
    </source>
</reference>
<gene>
    <name evidence="2" type="ORF">KSF_105020</name>
</gene>
<feature type="domain" description="Tc1-like transposase DDE" evidence="1">
    <location>
        <begin position="19"/>
        <end position="107"/>
    </location>
</feature>
<comment type="caution">
    <text evidence="2">The sequence shown here is derived from an EMBL/GenBank/DDBJ whole genome shotgun (WGS) entry which is preliminary data.</text>
</comment>
<dbReference type="InterPro" id="IPR036397">
    <property type="entry name" value="RNaseH_sf"/>
</dbReference>
<dbReference type="RefSeq" id="WP_220210958.1">
    <property type="nucleotide sequence ID" value="NZ_BNJK01000002.1"/>
</dbReference>
<evidence type="ECO:0000313" key="3">
    <source>
        <dbReference type="Proteomes" id="UP000597444"/>
    </source>
</evidence>
<name>A0A8J3IR59_9CHLR</name>
<keyword evidence="3" id="KW-1185">Reference proteome</keyword>
<dbReference type="Gene3D" id="3.30.420.10">
    <property type="entry name" value="Ribonuclease H-like superfamily/Ribonuclease H"/>
    <property type="match status" value="1"/>
</dbReference>
<dbReference type="PANTHER" id="PTHR46564:SF1">
    <property type="entry name" value="TRANSPOSASE"/>
    <property type="match status" value="1"/>
</dbReference>
<dbReference type="Proteomes" id="UP000597444">
    <property type="component" value="Unassembled WGS sequence"/>
</dbReference>
<evidence type="ECO:0000313" key="2">
    <source>
        <dbReference type="EMBL" id="GHP00455.1"/>
    </source>
</evidence>
<dbReference type="EMBL" id="BNJK01000002">
    <property type="protein sequence ID" value="GHP00455.1"/>
    <property type="molecule type" value="Genomic_DNA"/>
</dbReference>
<dbReference type="Pfam" id="PF13358">
    <property type="entry name" value="DDE_3"/>
    <property type="match status" value="1"/>
</dbReference>
<dbReference type="AlphaFoldDB" id="A0A8J3IR59"/>
<dbReference type="InterPro" id="IPR038717">
    <property type="entry name" value="Tc1-like_DDE_dom"/>
</dbReference>
<accession>A0A8J3IR59</accession>
<dbReference type="GO" id="GO:0003676">
    <property type="term" value="F:nucleic acid binding"/>
    <property type="evidence" value="ECO:0007669"/>
    <property type="project" value="InterPro"/>
</dbReference>
<proteinExistence type="predicted"/>
<organism evidence="2 3">
    <name type="scientific">Reticulibacter mediterranei</name>
    <dbReference type="NCBI Taxonomy" id="2778369"/>
    <lineage>
        <taxon>Bacteria</taxon>
        <taxon>Bacillati</taxon>
        <taxon>Chloroflexota</taxon>
        <taxon>Ktedonobacteria</taxon>
        <taxon>Ktedonobacterales</taxon>
        <taxon>Reticulibacteraceae</taxon>
        <taxon>Reticulibacter</taxon>
    </lineage>
</organism>